<evidence type="ECO:0000313" key="1">
    <source>
        <dbReference type="EMBL" id="MBW82676.1"/>
    </source>
</evidence>
<organism evidence="1">
    <name type="scientific">Rhizophora mucronata</name>
    <name type="common">Asiatic mangrove</name>
    <dbReference type="NCBI Taxonomy" id="61149"/>
    <lineage>
        <taxon>Eukaryota</taxon>
        <taxon>Viridiplantae</taxon>
        <taxon>Streptophyta</taxon>
        <taxon>Embryophyta</taxon>
        <taxon>Tracheophyta</taxon>
        <taxon>Spermatophyta</taxon>
        <taxon>Magnoliopsida</taxon>
        <taxon>eudicotyledons</taxon>
        <taxon>Gunneridae</taxon>
        <taxon>Pentapetalae</taxon>
        <taxon>rosids</taxon>
        <taxon>fabids</taxon>
        <taxon>Malpighiales</taxon>
        <taxon>Rhizophoraceae</taxon>
        <taxon>Rhizophora</taxon>
    </lineage>
</organism>
<sequence>MVKMRMMMMVLLRIIKQMMINHSTARSFTNP</sequence>
<protein>
    <submittedName>
        <fullName evidence="1">Uncharacterized protein</fullName>
    </submittedName>
</protein>
<dbReference type="EMBL" id="GGEC01002193">
    <property type="protein sequence ID" value="MBW82676.1"/>
    <property type="molecule type" value="Transcribed_RNA"/>
</dbReference>
<dbReference type="AlphaFoldDB" id="A0A2P2INA0"/>
<name>A0A2P2INA0_RHIMU</name>
<accession>A0A2P2INA0</accession>
<reference evidence="1" key="1">
    <citation type="submission" date="2018-02" db="EMBL/GenBank/DDBJ databases">
        <title>Rhizophora mucronata_Transcriptome.</title>
        <authorList>
            <person name="Meera S.P."/>
            <person name="Sreeshan A."/>
            <person name="Augustine A."/>
        </authorList>
    </citation>
    <scope>NUCLEOTIDE SEQUENCE</scope>
    <source>
        <tissue evidence="1">Leaf</tissue>
    </source>
</reference>
<proteinExistence type="predicted"/>